<evidence type="ECO:0000313" key="4">
    <source>
        <dbReference type="Proteomes" id="UP000237819"/>
    </source>
</evidence>
<evidence type="ECO:0000256" key="1">
    <source>
        <dbReference type="SAM" id="MobiDB-lite"/>
    </source>
</evidence>
<gene>
    <name evidence="3" type="ORF">C5Y93_10180</name>
</gene>
<evidence type="ECO:0000256" key="2">
    <source>
        <dbReference type="SAM" id="SignalP"/>
    </source>
</evidence>
<feature type="chain" id="PRO_5015553630" description="Carboxypeptidase regulatory-like domain-containing protein" evidence="2">
    <location>
        <begin position="22"/>
        <end position="147"/>
    </location>
</feature>
<proteinExistence type="predicted"/>
<dbReference type="RefSeq" id="WP_105335391.1">
    <property type="nucleotide sequence ID" value="NZ_PUHZ01000010.1"/>
</dbReference>
<feature type="region of interest" description="Disordered" evidence="1">
    <location>
        <begin position="88"/>
        <end position="147"/>
    </location>
</feature>
<comment type="caution">
    <text evidence="3">The sequence shown here is derived from an EMBL/GenBank/DDBJ whole genome shotgun (WGS) entry which is preliminary data.</text>
</comment>
<dbReference type="EMBL" id="PUHZ01000010">
    <property type="protein sequence ID" value="PQO46420.1"/>
    <property type="molecule type" value="Genomic_DNA"/>
</dbReference>
<evidence type="ECO:0000313" key="3">
    <source>
        <dbReference type="EMBL" id="PQO46420.1"/>
    </source>
</evidence>
<accession>A0A2S8GPS2</accession>
<protein>
    <recommendedName>
        <fullName evidence="5">Carboxypeptidase regulatory-like domain-containing protein</fullName>
    </recommendedName>
</protein>
<keyword evidence="2" id="KW-0732">Signal</keyword>
<sequence length="147" mass="15697">MQFGGLVIACSVMLLSLTGCGGNSDQPELGQVTGTITLDGKPLTGVAVVFQPEKGRPAHGKTDAEGKYDLIYIRDTRGAKIGLNRVEIAPSEGEDDPTENIQDPDSIPAQRPTKSGKPKVPAKYNIKSELEANVQPGENNFDFELKS</sequence>
<feature type="signal peptide" evidence="2">
    <location>
        <begin position="1"/>
        <end position="21"/>
    </location>
</feature>
<name>A0A2S8GPS2_9BACT</name>
<reference evidence="3 4" key="1">
    <citation type="submission" date="2018-02" db="EMBL/GenBank/DDBJ databases">
        <title>Comparative genomes isolates from brazilian mangrove.</title>
        <authorList>
            <person name="Araujo J.E."/>
            <person name="Taketani R.G."/>
            <person name="Silva M.C.P."/>
            <person name="Loureco M.V."/>
            <person name="Andreote F.D."/>
        </authorList>
    </citation>
    <scope>NUCLEOTIDE SEQUENCE [LARGE SCALE GENOMIC DNA]</scope>
    <source>
        <strain evidence="3 4">Nap-Phe MGV</strain>
    </source>
</reference>
<evidence type="ECO:0008006" key="5">
    <source>
        <dbReference type="Google" id="ProtNLM"/>
    </source>
</evidence>
<dbReference type="Proteomes" id="UP000237819">
    <property type="component" value="Unassembled WGS sequence"/>
</dbReference>
<organism evidence="3 4">
    <name type="scientific">Blastopirellula marina</name>
    <dbReference type="NCBI Taxonomy" id="124"/>
    <lineage>
        <taxon>Bacteria</taxon>
        <taxon>Pseudomonadati</taxon>
        <taxon>Planctomycetota</taxon>
        <taxon>Planctomycetia</taxon>
        <taxon>Pirellulales</taxon>
        <taxon>Pirellulaceae</taxon>
        <taxon>Blastopirellula</taxon>
    </lineage>
</organism>
<dbReference type="AlphaFoldDB" id="A0A2S8GPS2"/>
<dbReference type="OrthoDB" id="275291at2"/>